<evidence type="ECO:0000256" key="6">
    <source>
        <dbReference type="ARBA" id="ARBA00049157"/>
    </source>
</evidence>
<feature type="compositionally biased region" description="Low complexity" evidence="11">
    <location>
        <begin position="1"/>
        <end position="11"/>
    </location>
</feature>
<dbReference type="InterPro" id="IPR047596">
    <property type="entry name" value="OMPdecase_bac"/>
</dbReference>
<keyword evidence="4 7" id="KW-0665">Pyrimidine biosynthesis</keyword>
<feature type="region of interest" description="Disordered" evidence="11">
    <location>
        <begin position="1"/>
        <end position="20"/>
    </location>
</feature>
<dbReference type="PATRIC" id="fig|431306.5.peg.1042"/>
<dbReference type="InterPro" id="IPR018089">
    <property type="entry name" value="OMPdecase_AS"/>
</dbReference>
<proteinExistence type="inferred from homology"/>
<feature type="binding site" evidence="7 9">
    <location>
        <position position="213"/>
    </location>
    <ligand>
        <name>substrate</name>
    </ligand>
</feature>
<dbReference type="SMART" id="SM00934">
    <property type="entry name" value="OMPdecase"/>
    <property type="match status" value="1"/>
</dbReference>
<feature type="active site" description="For OMPdecase activity" evidence="8">
    <location>
        <position position="86"/>
    </location>
</feature>
<comment type="catalytic activity">
    <reaction evidence="6 7 10">
        <text>orotidine 5'-phosphate + H(+) = UMP + CO2</text>
        <dbReference type="Rhea" id="RHEA:11596"/>
        <dbReference type="ChEBI" id="CHEBI:15378"/>
        <dbReference type="ChEBI" id="CHEBI:16526"/>
        <dbReference type="ChEBI" id="CHEBI:57538"/>
        <dbReference type="ChEBI" id="CHEBI:57865"/>
        <dbReference type="EC" id="4.1.1.23"/>
    </reaction>
</comment>
<dbReference type="EMBL" id="LN609302">
    <property type="protein sequence ID" value="CEF54888.1"/>
    <property type="molecule type" value="Genomic_DNA"/>
</dbReference>
<gene>
    <name evidence="7 13" type="primary">pyrF</name>
    <name evidence="13" type="ORF">AGA_1033</name>
</gene>
<feature type="binding site" evidence="7 9">
    <location>
        <position position="143"/>
    </location>
    <ligand>
        <name>substrate</name>
    </ligand>
</feature>
<keyword evidence="5 7" id="KW-0456">Lyase</keyword>
<evidence type="ECO:0000256" key="9">
    <source>
        <dbReference type="PIRSR" id="PIRSR614732-2"/>
    </source>
</evidence>
<evidence type="ECO:0000256" key="5">
    <source>
        <dbReference type="ARBA" id="ARBA00023239"/>
    </source>
</evidence>
<reference evidence="14" key="1">
    <citation type="submission" date="2014-09" db="EMBL/GenBank/DDBJ databases">
        <authorList>
            <person name="Illeghems K.G."/>
        </authorList>
    </citation>
    <scope>NUCLEOTIDE SEQUENCE [LARGE SCALE GENOMIC DNA]</scope>
    <source>
        <strain evidence="14">LMG 23848T</strain>
    </source>
</reference>
<dbReference type="PROSITE" id="PS00156">
    <property type="entry name" value="OMPDECASE"/>
    <property type="match status" value="1"/>
</dbReference>
<dbReference type="UniPathway" id="UPA00070">
    <property type="reaction ID" value="UER00120"/>
</dbReference>
<name>A0A0U5F356_9PROT</name>
<feature type="binding site" evidence="7">
    <location>
        <begin position="81"/>
        <end position="90"/>
    </location>
    <ligand>
        <name>substrate</name>
    </ligand>
</feature>
<evidence type="ECO:0000256" key="10">
    <source>
        <dbReference type="RuleBase" id="RU000512"/>
    </source>
</evidence>
<comment type="similarity">
    <text evidence="7">Belongs to the OMP decarboxylase family. Type 1 subfamily.</text>
</comment>
<dbReference type="CDD" id="cd04725">
    <property type="entry name" value="OMP_decarboxylase_like"/>
    <property type="match status" value="1"/>
</dbReference>
<dbReference type="SUPFAM" id="SSF51366">
    <property type="entry name" value="Ribulose-phoshate binding barrel"/>
    <property type="match status" value="1"/>
</dbReference>
<dbReference type="HAMAP" id="MF_01200_B">
    <property type="entry name" value="OMPdecase_type1_B"/>
    <property type="match status" value="1"/>
</dbReference>
<dbReference type="Pfam" id="PF00215">
    <property type="entry name" value="OMPdecase"/>
    <property type="match status" value="1"/>
</dbReference>
<dbReference type="InterPro" id="IPR013785">
    <property type="entry name" value="Aldolase_TIM"/>
</dbReference>
<feature type="active site" description="For OMPdecase activity" evidence="8">
    <location>
        <position position="81"/>
    </location>
</feature>
<protein>
    <recommendedName>
        <fullName evidence="7">Orotidine 5'-phosphate decarboxylase</fullName>
        <ecNumber evidence="7">4.1.1.23</ecNumber>
    </recommendedName>
    <alternativeName>
        <fullName evidence="7">OMP decarboxylase</fullName>
        <shortName evidence="7">OMPDCase</shortName>
        <shortName evidence="7">OMPdecase</shortName>
    </alternativeName>
</protein>
<evidence type="ECO:0000256" key="8">
    <source>
        <dbReference type="PIRSR" id="PIRSR614732-1"/>
    </source>
</evidence>
<feature type="active site" description="Proton donor" evidence="7">
    <location>
        <position position="83"/>
    </location>
</feature>
<comment type="pathway">
    <text evidence="2 7 10">Pyrimidine metabolism; UMP biosynthesis via de novo pathway; UMP from orotate: step 2/2.</text>
</comment>
<dbReference type="AlphaFoldDB" id="A0A0U5F356"/>
<dbReference type="PANTHER" id="PTHR32119">
    <property type="entry name" value="OROTIDINE 5'-PHOSPHATE DECARBOXYLASE"/>
    <property type="match status" value="1"/>
</dbReference>
<dbReference type="GO" id="GO:0004590">
    <property type="term" value="F:orotidine-5'-phosphate decarboxylase activity"/>
    <property type="evidence" value="ECO:0007669"/>
    <property type="project" value="UniProtKB-UniRule"/>
</dbReference>
<evidence type="ECO:0000256" key="3">
    <source>
        <dbReference type="ARBA" id="ARBA00022793"/>
    </source>
</evidence>
<dbReference type="InterPro" id="IPR014732">
    <property type="entry name" value="OMPdecase"/>
</dbReference>
<feature type="active site" description="For OMPdecase activity" evidence="8">
    <location>
        <position position="83"/>
    </location>
</feature>
<comment type="function">
    <text evidence="1 7">Catalyzes the decarboxylation of orotidine 5'-monophosphate (OMP) to uridine 5'-monophosphate (UMP).</text>
</comment>
<dbReference type="PANTHER" id="PTHR32119:SF2">
    <property type="entry name" value="OROTIDINE 5'-PHOSPHATE DECARBOXYLASE"/>
    <property type="match status" value="1"/>
</dbReference>
<evidence type="ECO:0000259" key="12">
    <source>
        <dbReference type="SMART" id="SM00934"/>
    </source>
</evidence>
<evidence type="ECO:0000256" key="11">
    <source>
        <dbReference type="SAM" id="MobiDB-lite"/>
    </source>
</evidence>
<evidence type="ECO:0000313" key="13">
    <source>
        <dbReference type="EMBL" id="CEF54888.1"/>
    </source>
</evidence>
<dbReference type="InterPro" id="IPR011060">
    <property type="entry name" value="RibuloseP-bd_barrel"/>
</dbReference>
<dbReference type="EC" id="4.1.1.23" evidence="7"/>
<feature type="binding site" evidence="7 9">
    <location>
        <position position="234"/>
    </location>
    <ligand>
        <name>substrate</name>
    </ligand>
</feature>
<evidence type="ECO:0000313" key="14">
    <source>
        <dbReference type="Proteomes" id="UP000068250"/>
    </source>
</evidence>
<dbReference type="Proteomes" id="UP000068250">
    <property type="component" value="Chromosome I"/>
</dbReference>
<dbReference type="NCBIfam" id="TIGR01740">
    <property type="entry name" value="pyrF"/>
    <property type="match status" value="1"/>
</dbReference>
<dbReference type="GO" id="GO:0006207">
    <property type="term" value="P:'de novo' pyrimidine nucleobase biosynthetic process"/>
    <property type="evidence" value="ECO:0007669"/>
    <property type="project" value="InterPro"/>
</dbReference>
<feature type="domain" description="Orotidine 5'-phosphate decarboxylase" evidence="12">
    <location>
        <begin position="27"/>
        <end position="249"/>
    </location>
</feature>
<evidence type="ECO:0000256" key="1">
    <source>
        <dbReference type="ARBA" id="ARBA00002356"/>
    </source>
</evidence>
<dbReference type="Gene3D" id="3.20.20.70">
    <property type="entry name" value="Aldolase class I"/>
    <property type="match status" value="1"/>
</dbReference>
<dbReference type="STRING" id="431306.AGA_1033"/>
<feature type="binding site" evidence="7 9">
    <location>
        <position position="55"/>
    </location>
    <ligand>
        <name>substrate</name>
    </ligand>
</feature>
<evidence type="ECO:0000256" key="7">
    <source>
        <dbReference type="HAMAP-Rule" id="MF_01200"/>
    </source>
</evidence>
<dbReference type="GO" id="GO:0005829">
    <property type="term" value="C:cytosol"/>
    <property type="evidence" value="ECO:0007669"/>
    <property type="project" value="TreeGrafter"/>
</dbReference>
<accession>A0A0U5F356</accession>
<feature type="binding site" evidence="7 9">
    <location>
        <position position="233"/>
    </location>
    <ligand>
        <name>substrate</name>
    </ligand>
</feature>
<evidence type="ECO:0000256" key="4">
    <source>
        <dbReference type="ARBA" id="ARBA00022975"/>
    </source>
</evidence>
<keyword evidence="3 7" id="KW-0210">Decarboxylase</keyword>
<dbReference type="GO" id="GO:0044205">
    <property type="term" value="P:'de novo' UMP biosynthetic process"/>
    <property type="evidence" value="ECO:0007669"/>
    <property type="project" value="UniProtKB-UniRule"/>
</dbReference>
<dbReference type="InterPro" id="IPR001754">
    <property type="entry name" value="OMPdeCOase_dom"/>
</dbReference>
<feature type="binding site" evidence="7 9">
    <location>
        <position position="204"/>
    </location>
    <ligand>
        <name>substrate</name>
    </ligand>
</feature>
<sequence>MRSLLRRSLPPQRAKNIPMSNTNRRTGLIVSLDTQDPAQARQWVRDVAPVSGIIKLGLEFTYAAGFQAVADVAAGSPLFLDLKLHDIPNTVGAAVRSLSHLRPRMLTLHASGGRVMMEAARAACDEAFPEGQRPLLLGVTVLTSLDDQGLAETGIMDGARAQVRRLAKLAVQSGMDGLVCSAHELDVLRNDLGSDPVIVTPGIRPAGAAKGDQKRVMTPAQARDAGADWIVVGRPITQAADAAAAAAAIMAELES</sequence>
<dbReference type="NCBIfam" id="NF001273">
    <property type="entry name" value="PRK00230.1"/>
    <property type="match status" value="1"/>
</dbReference>
<comment type="subunit">
    <text evidence="7">Homodimer.</text>
</comment>
<evidence type="ECO:0000256" key="2">
    <source>
        <dbReference type="ARBA" id="ARBA00004861"/>
    </source>
</evidence>
<organism evidence="13 14">
    <name type="scientific">Acetobacter ghanensis</name>
    <dbReference type="NCBI Taxonomy" id="431306"/>
    <lineage>
        <taxon>Bacteria</taxon>
        <taxon>Pseudomonadati</taxon>
        <taxon>Pseudomonadota</taxon>
        <taxon>Alphaproteobacteria</taxon>
        <taxon>Acetobacterales</taxon>
        <taxon>Acetobacteraceae</taxon>
        <taxon>Acetobacter</taxon>
    </lineage>
</organism>
<feature type="binding site" evidence="7 9">
    <location>
        <position position="33"/>
    </location>
    <ligand>
        <name>substrate</name>
    </ligand>
</feature>